<dbReference type="Pfam" id="PF00675">
    <property type="entry name" value="Peptidase_M16"/>
    <property type="match status" value="1"/>
</dbReference>
<dbReference type="Pfam" id="PF05193">
    <property type="entry name" value="Peptidase_M16_C"/>
    <property type="match status" value="2"/>
</dbReference>
<reference evidence="7 8" key="1">
    <citation type="submission" date="2024-03" db="EMBL/GenBank/DDBJ databases">
        <title>Novel species of the genus Variovorax.</title>
        <authorList>
            <person name="Liu Q."/>
            <person name="Xin Y.-H."/>
        </authorList>
    </citation>
    <scope>NUCLEOTIDE SEQUENCE [LARGE SCALE GENOMIC DNA]</scope>
    <source>
        <strain evidence="7 8">KACC 18501</strain>
    </source>
</reference>
<comment type="similarity">
    <text evidence="2 3">Belongs to the peptidase M16 family.</text>
</comment>
<evidence type="ECO:0000256" key="3">
    <source>
        <dbReference type="RuleBase" id="RU004447"/>
    </source>
</evidence>
<dbReference type="PANTHER" id="PTHR11851">
    <property type="entry name" value="METALLOPROTEASE"/>
    <property type="match status" value="1"/>
</dbReference>
<dbReference type="SUPFAM" id="SSF63411">
    <property type="entry name" value="LuxS/MPP-like metallohydrolase"/>
    <property type="match status" value="4"/>
</dbReference>
<evidence type="ECO:0000256" key="4">
    <source>
        <dbReference type="SAM" id="SignalP"/>
    </source>
</evidence>
<proteinExistence type="inferred from homology"/>
<evidence type="ECO:0000256" key="2">
    <source>
        <dbReference type="ARBA" id="ARBA00007261"/>
    </source>
</evidence>
<dbReference type="PANTHER" id="PTHR11851:SF49">
    <property type="entry name" value="MITOCHONDRIAL-PROCESSING PEPTIDASE SUBUNIT ALPHA"/>
    <property type="match status" value="1"/>
</dbReference>
<name>A0ABU8W2L0_9BURK</name>
<dbReference type="InterPro" id="IPR007863">
    <property type="entry name" value="Peptidase_M16_C"/>
</dbReference>
<evidence type="ECO:0000256" key="1">
    <source>
        <dbReference type="ARBA" id="ARBA00001947"/>
    </source>
</evidence>
<protein>
    <submittedName>
        <fullName evidence="7">Pitrilysin family protein</fullName>
    </submittedName>
</protein>
<keyword evidence="8" id="KW-1185">Reference proteome</keyword>
<gene>
    <name evidence="7" type="ORF">WKW80_19105</name>
</gene>
<dbReference type="RefSeq" id="WP_340365145.1">
    <property type="nucleotide sequence ID" value="NZ_JBBKZV010000011.1"/>
</dbReference>
<feature type="chain" id="PRO_5045845439" evidence="4">
    <location>
        <begin position="26"/>
        <end position="940"/>
    </location>
</feature>
<evidence type="ECO:0000259" key="6">
    <source>
        <dbReference type="Pfam" id="PF05193"/>
    </source>
</evidence>
<comment type="caution">
    <text evidence="7">The sequence shown here is derived from an EMBL/GenBank/DDBJ whole genome shotgun (WGS) entry which is preliminary data.</text>
</comment>
<dbReference type="InterPro" id="IPR011765">
    <property type="entry name" value="Pept_M16_N"/>
</dbReference>
<feature type="domain" description="Peptidase M16 C-terminal" evidence="6">
    <location>
        <begin position="210"/>
        <end position="373"/>
    </location>
</feature>
<sequence length="940" mass="101953">MTRLTKLLGALLAPLLMVQVQVAFAQTRTSLPASSGLQEVRKVEGITEYALPNGFHLLLAPDNSKPTTTVNLTYRVGSGHESYGETGAAHLLEHMLFKASATVEDPKLEMTRRGARWNGTTWLDRTNYFATFGTDPETLDWMIGWLAESMTQAKLRKSDLDSEMTVVRNELERADNVPSAVLGKRMVSAAYDWHGYGHHTLGARSDVENIPIERLRAFYARHYRPDNAVLVVGGRFDTAAVLARVANAFGPVAKPATPIEASYTAEPAQDGERSVTVRRVGGNAMVSVMYHVMPATSREFAAVVVLAQALGADSGPLGEALVRRGTGVTQASHATPTREPGYLMAGITLAEGTDESAATQAGQALARTMESLRLTESQVTLARGQALKGINDSLRNPESLSLGLSESIARGDWRLWFAMRDWIEGVTLADVQRVAATWLLPSNRTTGTYLPARELPPRAPLAPAVDVANELADYKGKVLAASPIADFELTVPNIEAHAVYRQLAVQGQPGLKLVMLPRPMKGDRVTGTLRLHWGSAESMNGQSVVASTVGSMLMKGTRSKTADDITKALLALDARLTINSGAGGLTANFELPAGQLADFTALLSEMLREPRFDDTAFKQVKDVALTTMRNNRSDPAAVAGNALQQVFAAAATDQAARDAGRYPVGDPRTARSFDDSEAQTRAMTIAQLRTFWTRFAGALYGELALIGPVQPDEVTAQWQKEFGEWKNQEPYRPWFFEWPTDLDRIPRAAPLQLADKANASYIARIPLAMNSDSADYPALFTGVQMLGGRAGGTALWKRVREEEGLSYGVGSSLNVPSYSTLVPGGQAASITISASFAPQNRDKLHTVIRDELAKRAATGFSSMEVAFARRAILSSRAEQLAQPANLAGMLASYLRDGYDIRRYAQFNAAYEKIDADSVNAALRKYLLVDRMVEVTAGSFQ</sequence>
<dbReference type="EMBL" id="JBBKZV010000011">
    <property type="protein sequence ID" value="MEJ8824113.1"/>
    <property type="molecule type" value="Genomic_DNA"/>
</dbReference>
<keyword evidence="4" id="KW-0732">Signal</keyword>
<dbReference type="Gene3D" id="3.30.830.10">
    <property type="entry name" value="Metalloenzyme, LuxS/M16 peptidase-like"/>
    <property type="match status" value="4"/>
</dbReference>
<evidence type="ECO:0000313" key="8">
    <source>
        <dbReference type="Proteomes" id="UP001363010"/>
    </source>
</evidence>
<dbReference type="PROSITE" id="PS00143">
    <property type="entry name" value="INSULINASE"/>
    <property type="match status" value="1"/>
</dbReference>
<accession>A0ABU8W2L0</accession>
<evidence type="ECO:0000259" key="5">
    <source>
        <dbReference type="Pfam" id="PF00675"/>
    </source>
</evidence>
<dbReference type="InterPro" id="IPR001431">
    <property type="entry name" value="Pept_M16_Zn_BS"/>
</dbReference>
<feature type="signal peptide" evidence="4">
    <location>
        <begin position="1"/>
        <end position="25"/>
    </location>
</feature>
<dbReference type="InterPro" id="IPR050361">
    <property type="entry name" value="MPP/UQCRC_Complex"/>
</dbReference>
<comment type="cofactor">
    <cofactor evidence="1">
        <name>Zn(2+)</name>
        <dbReference type="ChEBI" id="CHEBI:29105"/>
    </cofactor>
</comment>
<dbReference type="Proteomes" id="UP001363010">
    <property type="component" value="Unassembled WGS sequence"/>
</dbReference>
<dbReference type="InterPro" id="IPR011249">
    <property type="entry name" value="Metalloenz_LuxS/M16"/>
</dbReference>
<feature type="domain" description="Peptidase M16 C-terminal" evidence="6">
    <location>
        <begin position="683"/>
        <end position="871"/>
    </location>
</feature>
<evidence type="ECO:0000313" key="7">
    <source>
        <dbReference type="EMBL" id="MEJ8824113.1"/>
    </source>
</evidence>
<feature type="domain" description="Peptidase M16 N-terminal" evidence="5">
    <location>
        <begin position="62"/>
        <end position="202"/>
    </location>
</feature>
<organism evidence="7 8">
    <name type="scientific">Variovorax humicola</name>
    <dbReference type="NCBI Taxonomy" id="1769758"/>
    <lineage>
        <taxon>Bacteria</taxon>
        <taxon>Pseudomonadati</taxon>
        <taxon>Pseudomonadota</taxon>
        <taxon>Betaproteobacteria</taxon>
        <taxon>Burkholderiales</taxon>
        <taxon>Comamonadaceae</taxon>
        <taxon>Variovorax</taxon>
    </lineage>
</organism>